<protein>
    <submittedName>
        <fullName evidence="2">Uncharacterized protein</fullName>
    </submittedName>
</protein>
<reference evidence="2" key="1">
    <citation type="submission" date="2022-11" db="UniProtKB">
        <authorList>
            <consortium name="WormBaseParasite"/>
        </authorList>
    </citation>
    <scope>IDENTIFICATION</scope>
</reference>
<organism evidence="1 2">
    <name type="scientific">Acrobeloides nanus</name>
    <dbReference type="NCBI Taxonomy" id="290746"/>
    <lineage>
        <taxon>Eukaryota</taxon>
        <taxon>Metazoa</taxon>
        <taxon>Ecdysozoa</taxon>
        <taxon>Nematoda</taxon>
        <taxon>Chromadorea</taxon>
        <taxon>Rhabditida</taxon>
        <taxon>Tylenchina</taxon>
        <taxon>Cephalobomorpha</taxon>
        <taxon>Cephaloboidea</taxon>
        <taxon>Cephalobidae</taxon>
        <taxon>Acrobeloides</taxon>
    </lineage>
</organism>
<evidence type="ECO:0000313" key="2">
    <source>
        <dbReference type="WBParaSite" id="ACRNAN_scaffold6222.g18557.t1"/>
    </source>
</evidence>
<keyword evidence="1" id="KW-1185">Reference proteome</keyword>
<sequence>MIPLNNIFLLGASPPDEVISDITSLLALQNRQVSVIGVPLNNQVTISPSIINAGITVVPWNNDHNALTIAIRSKMKC</sequence>
<dbReference type="WBParaSite" id="ACRNAN_scaffold6222.g18557.t1">
    <property type="protein sequence ID" value="ACRNAN_scaffold6222.g18557.t1"/>
    <property type="gene ID" value="ACRNAN_scaffold6222.g18557"/>
</dbReference>
<name>A0A914E874_9BILA</name>
<dbReference type="AlphaFoldDB" id="A0A914E874"/>
<accession>A0A914E874</accession>
<evidence type="ECO:0000313" key="1">
    <source>
        <dbReference type="Proteomes" id="UP000887540"/>
    </source>
</evidence>
<proteinExistence type="predicted"/>
<dbReference type="Proteomes" id="UP000887540">
    <property type="component" value="Unplaced"/>
</dbReference>